<accession>A0A8T4IDJ2</accession>
<dbReference type="CDD" id="cd00161">
    <property type="entry name" value="beta-trefoil_Ricin-like"/>
    <property type="match status" value="1"/>
</dbReference>
<evidence type="ECO:0000256" key="4">
    <source>
        <dbReference type="ARBA" id="ARBA00023295"/>
    </source>
</evidence>
<dbReference type="GO" id="GO:0005975">
    <property type="term" value="P:carbohydrate metabolic process"/>
    <property type="evidence" value="ECO:0007669"/>
    <property type="project" value="InterPro"/>
</dbReference>
<dbReference type="Gene3D" id="2.115.10.20">
    <property type="entry name" value="Glycosyl hydrolase domain, family 43"/>
    <property type="match status" value="1"/>
</dbReference>
<proteinExistence type="inferred from homology"/>
<dbReference type="PROSITE" id="PS50231">
    <property type="entry name" value="RICIN_B_LECTIN"/>
    <property type="match status" value="1"/>
</dbReference>
<keyword evidence="9" id="KW-0732">Signal</keyword>
<feature type="chain" id="PRO_5035920985" evidence="9">
    <location>
        <begin position="24"/>
        <end position="523"/>
    </location>
</feature>
<dbReference type="Pfam" id="PF14200">
    <property type="entry name" value="RicinB_lectin_2"/>
    <property type="match status" value="1"/>
</dbReference>
<dbReference type="Gene3D" id="2.80.10.50">
    <property type="match status" value="1"/>
</dbReference>
<comment type="pathway">
    <text evidence="1">Glycan metabolism; L-arabinan degradation.</text>
</comment>
<comment type="caution">
    <text evidence="11">The sequence shown here is derived from an EMBL/GenBank/DDBJ whole genome shotgun (WGS) entry which is preliminary data.</text>
</comment>
<feature type="domain" description="Ricin B lectin" evidence="10">
    <location>
        <begin position="65"/>
        <end position="140"/>
    </location>
</feature>
<dbReference type="Proteomes" id="UP000676996">
    <property type="component" value="Unassembled WGS sequence"/>
</dbReference>
<gene>
    <name evidence="11" type="ORF">J7S20_05330</name>
</gene>
<dbReference type="EMBL" id="JAGRQC010000001">
    <property type="protein sequence ID" value="MBR0551924.1"/>
    <property type="molecule type" value="Genomic_DNA"/>
</dbReference>
<keyword evidence="4 7" id="KW-0326">Glycosidase</keyword>
<evidence type="ECO:0000256" key="3">
    <source>
        <dbReference type="ARBA" id="ARBA00022801"/>
    </source>
</evidence>
<reference evidence="11" key="1">
    <citation type="submission" date="2021-04" db="EMBL/GenBank/DDBJ databases">
        <title>Ouciella asimina sp. nov., isolated from the surface seawater in the hydrothermal field of Okinawa Trough.</title>
        <authorList>
            <person name="Shuang W."/>
        </authorList>
    </citation>
    <scope>NUCLEOTIDE SEQUENCE</scope>
    <source>
        <strain evidence="11">LXI357</strain>
    </source>
</reference>
<comment type="similarity">
    <text evidence="2 7">Belongs to the glycosyl hydrolase 43 family.</text>
</comment>
<dbReference type="SUPFAM" id="SSF75005">
    <property type="entry name" value="Arabinanase/levansucrase/invertase"/>
    <property type="match status" value="1"/>
</dbReference>
<dbReference type="PANTHER" id="PTHR43301">
    <property type="entry name" value="ARABINAN ENDO-1,5-ALPHA-L-ARABINOSIDASE"/>
    <property type="match status" value="1"/>
</dbReference>
<dbReference type="InterPro" id="IPR000772">
    <property type="entry name" value="Ricin_B_lectin"/>
</dbReference>
<dbReference type="InterPro" id="IPR006710">
    <property type="entry name" value="Glyco_hydro_43"/>
</dbReference>
<evidence type="ECO:0000256" key="7">
    <source>
        <dbReference type="RuleBase" id="RU361187"/>
    </source>
</evidence>
<evidence type="ECO:0000256" key="6">
    <source>
        <dbReference type="PIRSR" id="PIRSR606710-2"/>
    </source>
</evidence>
<feature type="active site" description="Proton acceptor" evidence="5">
    <location>
        <position position="225"/>
    </location>
</feature>
<name>A0A8T4IDJ2_9SPHN</name>
<evidence type="ECO:0000256" key="8">
    <source>
        <dbReference type="SAM" id="MobiDB-lite"/>
    </source>
</evidence>
<evidence type="ECO:0000313" key="12">
    <source>
        <dbReference type="Proteomes" id="UP000676996"/>
    </source>
</evidence>
<dbReference type="AlphaFoldDB" id="A0A8T4IDJ2"/>
<dbReference type="CDD" id="cd08998">
    <property type="entry name" value="GH43_Arb43a-like"/>
    <property type="match status" value="1"/>
</dbReference>
<evidence type="ECO:0000313" key="11">
    <source>
        <dbReference type="EMBL" id="MBR0551924.1"/>
    </source>
</evidence>
<protein>
    <submittedName>
        <fullName evidence="11">Family 43 glycosylhydrolase</fullName>
    </submittedName>
</protein>
<sequence>MSRNKIVAVTRACALAIATASLASCGGAGGSGSVSSPAPSPTPPPTGGTQTPDAGTVATVDDSVAIRIQNADTGQYLTIDGDSQTAGAAIAQAGGTSSSATGWHAIPMPNRQYNIENMLSHQVMGISAAAKTAGAAAVQWADNGTSDHLWTFYKLQNGNYLIKNANSGLYLQADTDSSGKAVIDQGERATSGTGCACQEWSLVQGTDPVYSMPPALTGSGIDVHDPDLIQDTSGKIWLYGTHNTLATSTDGQHFTSTGSPIISPDFPWWASKNTTWQGRTDIWAPSILHANGIYYLYYSIPIYQTPSDPTTNQGAQALIALATSTSPNGPWADAGKIIESCGDAAGCTTTFNAIDPAPFIDANGRWWMSFGSWQDGIHVLELDPATGLRLHPDATPVSIAARGAGEEGSFILPRVVNGKQWYYYFASINPCCSADSTYRVVMGRSENPTGPYLDRGGLDLRDGGGTILVSTHDYVVGPGGESVRDVNGKLKLVYHFYDARANGAPKLGLNDLAFDGDGWPYLK</sequence>
<feature type="region of interest" description="Disordered" evidence="8">
    <location>
        <begin position="28"/>
        <end position="55"/>
    </location>
</feature>
<dbReference type="InterPro" id="IPR050727">
    <property type="entry name" value="GH43_arabinanases"/>
</dbReference>
<evidence type="ECO:0000256" key="9">
    <source>
        <dbReference type="SAM" id="SignalP"/>
    </source>
</evidence>
<keyword evidence="12" id="KW-1185">Reference proteome</keyword>
<keyword evidence="3 7" id="KW-0378">Hydrolase</keyword>
<feature type="site" description="Important for catalytic activity, responsible for pKa modulation of the active site Glu and correct orientation of both the proton donor and substrate" evidence="6">
    <location>
        <position position="355"/>
    </location>
</feature>
<dbReference type="PANTHER" id="PTHR43301:SF3">
    <property type="entry name" value="ARABINAN ENDO-1,5-ALPHA-L-ARABINOSIDASE A-RELATED"/>
    <property type="match status" value="1"/>
</dbReference>
<dbReference type="InterPro" id="IPR023296">
    <property type="entry name" value="Glyco_hydro_beta-prop_sf"/>
</dbReference>
<dbReference type="Pfam" id="PF04616">
    <property type="entry name" value="Glyco_hydro_43"/>
    <property type="match status" value="1"/>
</dbReference>
<feature type="signal peptide" evidence="9">
    <location>
        <begin position="1"/>
        <end position="23"/>
    </location>
</feature>
<dbReference type="RefSeq" id="WP_284053181.1">
    <property type="nucleotide sequence ID" value="NZ_JAGRQC010000001.1"/>
</dbReference>
<dbReference type="SUPFAM" id="SSF50370">
    <property type="entry name" value="Ricin B-like lectins"/>
    <property type="match status" value="1"/>
</dbReference>
<feature type="active site" description="Proton donor" evidence="5">
    <location>
        <position position="407"/>
    </location>
</feature>
<evidence type="ECO:0000259" key="10">
    <source>
        <dbReference type="Pfam" id="PF14200"/>
    </source>
</evidence>
<organism evidence="11 12">
    <name type="scientific">Stakelama marina</name>
    <dbReference type="NCBI Taxonomy" id="2826939"/>
    <lineage>
        <taxon>Bacteria</taxon>
        <taxon>Pseudomonadati</taxon>
        <taxon>Pseudomonadota</taxon>
        <taxon>Alphaproteobacteria</taxon>
        <taxon>Sphingomonadales</taxon>
        <taxon>Sphingomonadaceae</taxon>
        <taxon>Stakelama</taxon>
    </lineage>
</organism>
<dbReference type="InterPro" id="IPR035992">
    <property type="entry name" value="Ricin_B-like_lectins"/>
</dbReference>
<evidence type="ECO:0000256" key="2">
    <source>
        <dbReference type="ARBA" id="ARBA00009865"/>
    </source>
</evidence>
<dbReference type="PROSITE" id="PS51257">
    <property type="entry name" value="PROKAR_LIPOPROTEIN"/>
    <property type="match status" value="1"/>
</dbReference>
<evidence type="ECO:0000256" key="1">
    <source>
        <dbReference type="ARBA" id="ARBA00004834"/>
    </source>
</evidence>
<evidence type="ECO:0000256" key="5">
    <source>
        <dbReference type="PIRSR" id="PIRSR606710-1"/>
    </source>
</evidence>
<dbReference type="GO" id="GO:0004553">
    <property type="term" value="F:hydrolase activity, hydrolyzing O-glycosyl compounds"/>
    <property type="evidence" value="ECO:0007669"/>
    <property type="project" value="InterPro"/>
</dbReference>